<dbReference type="Pfam" id="PF07690">
    <property type="entry name" value="MFS_1"/>
    <property type="match status" value="1"/>
</dbReference>
<evidence type="ECO:0000313" key="7">
    <source>
        <dbReference type="EMBL" id="QBY56185.1"/>
    </source>
</evidence>
<evidence type="ECO:0000256" key="2">
    <source>
        <dbReference type="ARBA" id="ARBA00022989"/>
    </source>
</evidence>
<dbReference type="OrthoDB" id="7584869at2"/>
<keyword evidence="2 5" id="KW-1133">Transmembrane helix</keyword>
<name>A0A4P7LK31_9BURK</name>
<dbReference type="SUPFAM" id="SSF103473">
    <property type="entry name" value="MFS general substrate transporter"/>
    <property type="match status" value="1"/>
</dbReference>
<feature type="transmembrane region" description="Helical" evidence="5">
    <location>
        <begin position="377"/>
        <end position="396"/>
    </location>
</feature>
<dbReference type="InterPro" id="IPR011701">
    <property type="entry name" value="MFS"/>
</dbReference>
<dbReference type="AlphaFoldDB" id="A0A4P7LK31"/>
<dbReference type="Gene3D" id="1.20.1250.20">
    <property type="entry name" value="MFS general substrate transporter like domains"/>
    <property type="match status" value="1"/>
</dbReference>
<feature type="region of interest" description="Disordered" evidence="4">
    <location>
        <begin position="1"/>
        <end position="22"/>
    </location>
</feature>
<sequence length="432" mass="46091">MCTVSSSQNGLSIKNSSTKGDAFSACSRTKFSTSAALLTSLAVFSQEVVWNFYEAQVPPALRHYTNSAALIGLLMGIDNLLGLFIQPWMAHRSDNTNNRFGRRVPYLLIGVPIAATFYILIPWAESLPALIASMLCFALVANSFKSITEALVADFQSAENRGKANAMAKLAAALTISVGSGISYFVIDKSTKVAFAIPAFLLVIGMAIACWGLDERKLHSVTSEKGRAQQSQSFRNLIMDILRSSNRSRASMLLAVFATAGAWSAMRSQLSPYAIEILGLTRGQAGSLSMPAGIAFILAVFPLAILSDRSSRLSICKIGGLVFSVGCFVAFISTSVQATIIALVIASVGYAAFAINGVVIMWNLAPNSKCTGAYTGLYTMAFACGATIVPALIGLLVDATGWRYLMLYAGIAGLVAFLLFSRIRNECSINRP</sequence>
<proteinExistence type="predicted"/>
<feature type="domain" description="Major facilitator superfamily (MFS) profile" evidence="6">
    <location>
        <begin position="248"/>
        <end position="432"/>
    </location>
</feature>
<feature type="transmembrane region" description="Helical" evidence="5">
    <location>
        <begin position="340"/>
        <end position="365"/>
    </location>
</feature>
<dbReference type="InterPro" id="IPR020846">
    <property type="entry name" value="MFS_dom"/>
</dbReference>
<feature type="transmembrane region" description="Helical" evidence="5">
    <location>
        <begin position="318"/>
        <end position="334"/>
    </location>
</feature>
<feature type="compositionally biased region" description="Polar residues" evidence="4">
    <location>
        <begin position="1"/>
        <end position="19"/>
    </location>
</feature>
<dbReference type="EMBL" id="CP038639">
    <property type="protein sequence ID" value="QBY56185.1"/>
    <property type="molecule type" value="Genomic_DNA"/>
</dbReference>
<geneLocation type="plasmid" evidence="7">
    <name>unnamed4</name>
</geneLocation>
<feature type="transmembrane region" description="Helical" evidence="5">
    <location>
        <begin position="35"/>
        <end position="53"/>
    </location>
</feature>
<feature type="transmembrane region" description="Helical" evidence="5">
    <location>
        <begin position="104"/>
        <end position="121"/>
    </location>
</feature>
<feature type="transmembrane region" description="Helical" evidence="5">
    <location>
        <begin position="402"/>
        <end position="421"/>
    </location>
</feature>
<evidence type="ECO:0000256" key="1">
    <source>
        <dbReference type="ARBA" id="ARBA00022692"/>
    </source>
</evidence>
<dbReference type="Proteomes" id="UP000295294">
    <property type="component" value="Plasmid unnamed4"/>
</dbReference>
<feature type="transmembrane region" description="Helical" evidence="5">
    <location>
        <begin position="65"/>
        <end position="84"/>
    </location>
</feature>
<evidence type="ECO:0000259" key="6">
    <source>
        <dbReference type="PROSITE" id="PS50850"/>
    </source>
</evidence>
<feature type="transmembrane region" description="Helical" evidence="5">
    <location>
        <begin position="166"/>
        <end position="187"/>
    </location>
</feature>
<dbReference type="InterPro" id="IPR036259">
    <property type="entry name" value="MFS_trans_sf"/>
</dbReference>
<evidence type="ECO:0000256" key="3">
    <source>
        <dbReference type="ARBA" id="ARBA00023136"/>
    </source>
</evidence>
<keyword evidence="3 5" id="KW-0472">Membrane</keyword>
<organism evidence="7 8">
    <name type="scientific">Cupriavidus oxalaticus</name>
    <dbReference type="NCBI Taxonomy" id="96344"/>
    <lineage>
        <taxon>Bacteria</taxon>
        <taxon>Pseudomonadati</taxon>
        <taxon>Pseudomonadota</taxon>
        <taxon>Betaproteobacteria</taxon>
        <taxon>Burkholderiales</taxon>
        <taxon>Burkholderiaceae</taxon>
        <taxon>Cupriavidus</taxon>
    </lineage>
</organism>
<keyword evidence="7" id="KW-0614">Plasmid</keyword>
<protein>
    <submittedName>
        <fullName evidence="7">MFS transporter</fullName>
    </submittedName>
</protein>
<gene>
    <name evidence="7" type="ORF">E0W60_34570</name>
</gene>
<dbReference type="PANTHER" id="PTHR23528">
    <property type="match status" value="1"/>
</dbReference>
<accession>A0A4P7LK31</accession>
<feature type="transmembrane region" description="Helical" evidence="5">
    <location>
        <begin position="286"/>
        <end position="306"/>
    </location>
</feature>
<feature type="transmembrane region" description="Helical" evidence="5">
    <location>
        <begin position="193"/>
        <end position="213"/>
    </location>
</feature>
<feature type="transmembrane region" description="Helical" evidence="5">
    <location>
        <begin position="250"/>
        <end position="266"/>
    </location>
</feature>
<evidence type="ECO:0000256" key="5">
    <source>
        <dbReference type="SAM" id="Phobius"/>
    </source>
</evidence>
<keyword evidence="1 5" id="KW-0812">Transmembrane</keyword>
<evidence type="ECO:0000256" key="4">
    <source>
        <dbReference type="SAM" id="MobiDB-lite"/>
    </source>
</evidence>
<dbReference type="GO" id="GO:0022857">
    <property type="term" value="F:transmembrane transporter activity"/>
    <property type="evidence" value="ECO:0007669"/>
    <property type="project" value="InterPro"/>
</dbReference>
<dbReference type="PROSITE" id="PS50850">
    <property type="entry name" value="MFS"/>
    <property type="match status" value="1"/>
</dbReference>
<dbReference type="PANTHER" id="PTHR23528:SF1">
    <property type="entry name" value="MAJOR FACILITATOR SUPERFAMILY (MFS) PROFILE DOMAIN-CONTAINING PROTEIN"/>
    <property type="match status" value="1"/>
</dbReference>
<reference evidence="7 8" key="1">
    <citation type="submission" date="2019-03" db="EMBL/GenBank/DDBJ databases">
        <title>Efficiently degradation of phenoxyalkanoic acid herbicides by Cupriavidus oxalaticus strain X32.</title>
        <authorList>
            <person name="Sheng X."/>
        </authorList>
    </citation>
    <scope>NUCLEOTIDE SEQUENCE [LARGE SCALE GENOMIC DNA]</scope>
    <source>
        <strain evidence="7 8">X32</strain>
        <plasmid evidence="7 8">unnamed4</plasmid>
    </source>
</reference>
<feature type="transmembrane region" description="Helical" evidence="5">
    <location>
        <begin position="127"/>
        <end position="145"/>
    </location>
</feature>
<evidence type="ECO:0000313" key="8">
    <source>
        <dbReference type="Proteomes" id="UP000295294"/>
    </source>
</evidence>
<dbReference type="KEGG" id="cox:E0W60_34570"/>